<sequence>MTSSMRTFRSVSSPSSRQLHKPQNSNRTSKRFSFGIFSALDLSRSSSTATTASGEETHQSSPDSNKVDPLPNDQIKLEEIANYHLGQIGRLELEIASCDEHAELLEHTKLPEGMECIARKHCERMDAAEAWLTLLKNFTDFHRQEVDRIMKLKKELRGGVSDNDRPKILVVGFRMALIFNSLQSTERC</sequence>
<proteinExistence type="predicted"/>
<feature type="compositionally biased region" description="Polar residues" evidence="1">
    <location>
        <begin position="1"/>
        <end position="27"/>
    </location>
</feature>
<dbReference type="EMBL" id="LDEV01000420">
    <property type="protein sequence ID" value="KLJ13278.1"/>
    <property type="molecule type" value="Genomic_DNA"/>
</dbReference>
<dbReference type="OrthoDB" id="4183279at2759"/>
<gene>
    <name evidence="2" type="ORF">EMPG_11779</name>
</gene>
<evidence type="ECO:0000313" key="3">
    <source>
        <dbReference type="Proteomes" id="UP000053573"/>
    </source>
</evidence>
<protein>
    <submittedName>
        <fullName evidence="2">Uncharacterized protein</fullName>
    </submittedName>
</protein>
<accession>A0A0H1BQ90</accession>
<feature type="region of interest" description="Disordered" evidence="1">
    <location>
        <begin position="1"/>
        <end position="71"/>
    </location>
</feature>
<reference evidence="3" key="1">
    <citation type="journal article" date="2015" name="PLoS Genet.">
        <title>The dynamic genome and transcriptome of the human fungal pathogen Blastomyces and close relative Emmonsia.</title>
        <authorList>
            <person name="Munoz J.F."/>
            <person name="Gauthier G.M."/>
            <person name="Desjardins C.A."/>
            <person name="Gallo J.E."/>
            <person name="Holder J."/>
            <person name="Sullivan T.D."/>
            <person name="Marty A.J."/>
            <person name="Carmen J.C."/>
            <person name="Chen Z."/>
            <person name="Ding L."/>
            <person name="Gujja S."/>
            <person name="Magrini V."/>
            <person name="Misas E."/>
            <person name="Mitreva M."/>
            <person name="Priest M."/>
            <person name="Saif S."/>
            <person name="Whiston E.A."/>
            <person name="Young S."/>
            <person name="Zeng Q."/>
            <person name="Goldman W.E."/>
            <person name="Mardis E.R."/>
            <person name="Taylor J.W."/>
            <person name="McEwen J.G."/>
            <person name="Clay O.K."/>
            <person name="Klein B.S."/>
            <person name="Cuomo C.A."/>
        </authorList>
    </citation>
    <scope>NUCLEOTIDE SEQUENCE [LARGE SCALE GENOMIC DNA]</scope>
    <source>
        <strain evidence="3">UAMH 139</strain>
    </source>
</reference>
<dbReference type="AlphaFoldDB" id="A0A0H1BQ90"/>
<dbReference type="Proteomes" id="UP000053573">
    <property type="component" value="Unassembled WGS sequence"/>
</dbReference>
<name>A0A0H1BQ90_9EURO</name>
<comment type="caution">
    <text evidence="2">The sequence shown here is derived from an EMBL/GenBank/DDBJ whole genome shotgun (WGS) entry which is preliminary data.</text>
</comment>
<organism evidence="2 3">
    <name type="scientific">Blastomyces silverae</name>
    <dbReference type="NCBI Taxonomy" id="2060906"/>
    <lineage>
        <taxon>Eukaryota</taxon>
        <taxon>Fungi</taxon>
        <taxon>Dikarya</taxon>
        <taxon>Ascomycota</taxon>
        <taxon>Pezizomycotina</taxon>
        <taxon>Eurotiomycetes</taxon>
        <taxon>Eurotiomycetidae</taxon>
        <taxon>Onygenales</taxon>
        <taxon>Ajellomycetaceae</taxon>
        <taxon>Blastomyces</taxon>
    </lineage>
</organism>
<evidence type="ECO:0000256" key="1">
    <source>
        <dbReference type="SAM" id="MobiDB-lite"/>
    </source>
</evidence>
<feature type="compositionally biased region" description="Low complexity" evidence="1">
    <location>
        <begin position="38"/>
        <end position="53"/>
    </location>
</feature>
<keyword evidence="3" id="KW-1185">Reference proteome</keyword>
<evidence type="ECO:0000313" key="2">
    <source>
        <dbReference type="EMBL" id="KLJ13278.1"/>
    </source>
</evidence>